<name>A0A1W1VI00_9BACT</name>
<dbReference type="Proteomes" id="UP000192266">
    <property type="component" value="Unassembled WGS sequence"/>
</dbReference>
<proteinExistence type="predicted"/>
<evidence type="ECO:0000313" key="1">
    <source>
        <dbReference type="EMBL" id="SMB92850.1"/>
    </source>
</evidence>
<dbReference type="STRING" id="645990.SAMN00120144_3310"/>
<organism evidence="1 2">
    <name type="scientific">Hymenobacter roseosalivarius DSM 11622</name>
    <dbReference type="NCBI Taxonomy" id="645990"/>
    <lineage>
        <taxon>Bacteria</taxon>
        <taxon>Pseudomonadati</taxon>
        <taxon>Bacteroidota</taxon>
        <taxon>Cytophagia</taxon>
        <taxon>Cytophagales</taxon>
        <taxon>Hymenobacteraceae</taxon>
        <taxon>Hymenobacter</taxon>
    </lineage>
</organism>
<reference evidence="1 2" key="1">
    <citation type="submission" date="2017-04" db="EMBL/GenBank/DDBJ databases">
        <authorList>
            <person name="Afonso C.L."/>
            <person name="Miller P.J."/>
            <person name="Scott M.A."/>
            <person name="Spackman E."/>
            <person name="Goraichik I."/>
            <person name="Dimitrov K.M."/>
            <person name="Suarez D.L."/>
            <person name="Swayne D.E."/>
        </authorList>
    </citation>
    <scope>NUCLEOTIDE SEQUENCE [LARGE SCALE GENOMIC DNA]</scope>
    <source>
        <strain evidence="1 2">DSM 11622</strain>
    </source>
</reference>
<dbReference type="EMBL" id="FWWW01000061">
    <property type="protein sequence ID" value="SMB92850.1"/>
    <property type="molecule type" value="Genomic_DNA"/>
</dbReference>
<accession>A0A1W1VI00</accession>
<keyword evidence="2" id="KW-1185">Reference proteome</keyword>
<dbReference type="RefSeq" id="WP_262490591.1">
    <property type="nucleotide sequence ID" value="NZ_FWWW01000061.1"/>
</dbReference>
<sequence>MSDRFWEFPHGRRTTEWATLLGGIFLLLEGGERWSVDRRLPAAT</sequence>
<dbReference type="AlphaFoldDB" id="A0A1W1VI00"/>
<gene>
    <name evidence="1" type="ORF">SAMN00120144_3310</name>
</gene>
<evidence type="ECO:0000313" key="2">
    <source>
        <dbReference type="Proteomes" id="UP000192266"/>
    </source>
</evidence>
<protein>
    <submittedName>
        <fullName evidence="1">Uncharacterized protein</fullName>
    </submittedName>
</protein>